<dbReference type="PRINTS" id="PR00413">
    <property type="entry name" value="HADHALOGNASE"/>
</dbReference>
<dbReference type="InterPro" id="IPR023198">
    <property type="entry name" value="PGP-like_dom2"/>
</dbReference>
<reference evidence="1 2" key="1">
    <citation type="submission" date="2020-07" db="EMBL/GenBank/DDBJ databases">
        <title>Sequencing the genomes of 1000 actinobacteria strains.</title>
        <authorList>
            <person name="Klenk H.-P."/>
        </authorList>
    </citation>
    <scope>NUCLEOTIDE SEQUENCE [LARGE SCALE GENOMIC DNA]</scope>
    <source>
        <strain evidence="1 2">DSM 23871</strain>
    </source>
</reference>
<protein>
    <submittedName>
        <fullName evidence="1">Sugar-phosphatase</fullName>
        <ecNumber evidence="1">3.1.3.23</ecNumber>
    </submittedName>
</protein>
<proteinExistence type="predicted"/>
<organism evidence="1 2">
    <name type="scientific">Leifsonia soli</name>
    <dbReference type="NCBI Taxonomy" id="582665"/>
    <lineage>
        <taxon>Bacteria</taxon>
        <taxon>Bacillati</taxon>
        <taxon>Actinomycetota</taxon>
        <taxon>Actinomycetes</taxon>
        <taxon>Micrococcales</taxon>
        <taxon>Microbacteriaceae</taxon>
        <taxon>Leifsonia</taxon>
    </lineage>
</organism>
<dbReference type="InterPro" id="IPR023214">
    <property type="entry name" value="HAD_sf"/>
</dbReference>
<dbReference type="EC" id="3.1.3.23" evidence="1"/>
<dbReference type="SFLD" id="SFLDS00003">
    <property type="entry name" value="Haloacid_Dehalogenase"/>
    <property type="match status" value="1"/>
</dbReference>
<evidence type="ECO:0000313" key="2">
    <source>
        <dbReference type="Proteomes" id="UP000589620"/>
    </source>
</evidence>
<keyword evidence="2" id="KW-1185">Reference proteome</keyword>
<sequence length="209" mass="21514">MDEISAAGFLFDMDGTLVDSTAVVESVWTAFADRHGVDAAALLAYAHGRQAADTVGHFLPGVAEDERAVLVRGLVAEEVTRTDGIVEIPGAVALLEHLVAQGAPVAVVTSAPRALAVARLRAAGVPVPDVLVAAEDVSRGKPHPEGYLRAAEQLGVPIDECVVFEDAEAGIAAAVASGARVVVVGHHESPVTDGLDRLGDYAGFRAAVR</sequence>
<accession>A0A852T477</accession>
<dbReference type="AlphaFoldDB" id="A0A852T477"/>
<dbReference type="InterPro" id="IPR051806">
    <property type="entry name" value="HAD-like_SPP"/>
</dbReference>
<gene>
    <name evidence="1" type="ORF">BJ963_003142</name>
</gene>
<comment type="caution">
    <text evidence="1">The sequence shown here is derived from an EMBL/GenBank/DDBJ whole genome shotgun (WGS) entry which is preliminary data.</text>
</comment>
<dbReference type="NCBIfam" id="TIGR01509">
    <property type="entry name" value="HAD-SF-IA-v3"/>
    <property type="match status" value="1"/>
</dbReference>
<dbReference type="SUPFAM" id="SSF56784">
    <property type="entry name" value="HAD-like"/>
    <property type="match status" value="1"/>
</dbReference>
<name>A0A852T477_9MICO</name>
<dbReference type="InterPro" id="IPR006439">
    <property type="entry name" value="HAD-SF_hydro_IA"/>
</dbReference>
<dbReference type="GO" id="GO:0050308">
    <property type="term" value="F:sugar-phosphatase activity"/>
    <property type="evidence" value="ECO:0007669"/>
    <property type="project" value="UniProtKB-EC"/>
</dbReference>
<keyword evidence="1" id="KW-0378">Hydrolase</keyword>
<dbReference type="EMBL" id="JACCBJ010000001">
    <property type="protein sequence ID" value="NYD75623.1"/>
    <property type="molecule type" value="Genomic_DNA"/>
</dbReference>
<dbReference type="Proteomes" id="UP000589620">
    <property type="component" value="Unassembled WGS sequence"/>
</dbReference>
<dbReference type="Pfam" id="PF00702">
    <property type="entry name" value="Hydrolase"/>
    <property type="match status" value="1"/>
</dbReference>
<dbReference type="PANTHER" id="PTHR43481">
    <property type="entry name" value="FRUCTOSE-1-PHOSPHATE PHOSPHATASE"/>
    <property type="match status" value="1"/>
</dbReference>
<evidence type="ECO:0000313" key="1">
    <source>
        <dbReference type="EMBL" id="NYD75623.1"/>
    </source>
</evidence>
<dbReference type="PANTHER" id="PTHR43481:SF4">
    <property type="entry name" value="GLYCEROL-1-PHOSPHATE PHOSPHOHYDROLASE 1-RELATED"/>
    <property type="match status" value="1"/>
</dbReference>
<dbReference type="InterPro" id="IPR036412">
    <property type="entry name" value="HAD-like_sf"/>
</dbReference>
<dbReference type="RefSeq" id="WP_343037302.1">
    <property type="nucleotide sequence ID" value="NZ_BAAAPX010000001.1"/>
</dbReference>
<dbReference type="SFLD" id="SFLDG01129">
    <property type="entry name" value="C1.5:_HAD__Beta-PGM__Phosphata"/>
    <property type="match status" value="1"/>
</dbReference>
<dbReference type="Gene3D" id="1.10.150.240">
    <property type="entry name" value="Putative phosphatase, domain 2"/>
    <property type="match status" value="1"/>
</dbReference>
<dbReference type="Gene3D" id="3.40.50.1000">
    <property type="entry name" value="HAD superfamily/HAD-like"/>
    <property type="match status" value="1"/>
</dbReference>